<name>A0A9Q1GDS5_SYNKA</name>
<feature type="compositionally biased region" description="Basic and acidic residues" evidence="2">
    <location>
        <begin position="58"/>
        <end position="67"/>
    </location>
</feature>
<evidence type="ECO:0008006" key="5">
    <source>
        <dbReference type="Google" id="ProtNLM"/>
    </source>
</evidence>
<feature type="coiled-coil region" evidence="1">
    <location>
        <begin position="432"/>
        <end position="515"/>
    </location>
</feature>
<feature type="coiled-coil region" evidence="1">
    <location>
        <begin position="243"/>
        <end position="313"/>
    </location>
</feature>
<evidence type="ECO:0000313" key="4">
    <source>
        <dbReference type="Proteomes" id="UP001152622"/>
    </source>
</evidence>
<comment type="caution">
    <text evidence="3">The sequence shown here is derived from an EMBL/GenBank/DDBJ whole genome shotgun (WGS) entry which is preliminary data.</text>
</comment>
<dbReference type="OrthoDB" id="9907187at2759"/>
<dbReference type="PANTHER" id="PTHR21734:SF11">
    <property type="entry name" value="INHIBITOR OF NUCLEAR FACTOR KAPPA-B KINASE-INTERACTING PROTEIN"/>
    <property type="match status" value="1"/>
</dbReference>
<sequence>MTLAGNSATGQTALGYSASFDFEHYAAFQERARKEENTPSEMPSNELKQRKKTSPQGKQDEKNDETAKPPSVEGAKKVDVTEGKLCAGEQPTSQTLDLRTIACVLSIIMCLTLSWIVLQQNIKFAEVEEKYKLLYQKTVVLQDLENEIGQISRKLDSSENDLQGALSSMSLANKLEQDISGLHTVIMAMQDGERSASLDIQGINRHFLNVTEVWQGSLELITRDIGGLKAESRAAHGQVTEKVNEAEGKMRAMGKRLEELEDSTRMNARVLGNTEEDDARRVRDQLDWNTQQIRQLEERQQALSRRDAELREALAEHVPRAERCEEHLPALEDAVFGVEDSALKAASEILSIKQALDALQVDNSILKMRNDLGIVKETVKEMHRARRELANLEPPNKEEEQDDGENAELPVLVEKLEGQSVLSQVESLDRDVSQLKEWVSGLTEKREKLQENLLGLSLAVRGIEERTTAITHDVSAKVASVRTDVRRMAGLESEVEALLASEQELEEKVANAERAMVKRIGDVLASSIDRMSVLKSSTGKNSQSLEQLRHQVAELSAADAALANRFHLLESGRARLLKTITFASDLKPKVSTIKKDFALLDPQVADLTLRIGRLAEDMMRREEDITLLRETFANLTAVQGDLQNVQQQLTQVPNVSDMFPHTNKPGE</sequence>
<evidence type="ECO:0000256" key="1">
    <source>
        <dbReference type="SAM" id="Coils"/>
    </source>
</evidence>
<gene>
    <name evidence="3" type="ORF">SKAU_G00024170</name>
</gene>
<feature type="region of interest" description="Disordered" evidence="2">
    <location>
        <begin position="30"/>
        <end position="75"/>
    </location>
</feature>
<evidence type="ECO:0000313" key="3">
    <source>
        <dbReference type="EMBL" id="KAJ8381639.1"/>
    </source>
</evidence>
<dbReference type="InterPro" id="IPR024152">
    <property type="entry name" value="Inh_kappa-B_kinase-int"/>
</dbReference>
<dbReference type="EMBL" id="JAINUF010000001">
    <property type="protein sequence ID" value="KAJ8381639.1"/>
    <property type="molecule type" value="Genomic_DNA"/>
</dbReference>
<accession>A0A9Q1GDS5</accession>
<keyword evidence="4" id="KW-1185">Reference proteome</keyword>
<keyword evidence="1" id="KW-0175">Coiled coil</keyword>
<proteinExistence type="predicted"/>
<reference evidence="3" key="1">
    <citation type="journal article" date="2023" name="Science">
        <title>Genome structures resolve the early diversification of teleost fishes.</title>
        <authorList>
            <person name="Parey E."/>
            <person name="Louis A."/>
            <person name="Montfort J."/>
            <person name="Bouchez O."/>
            <person name="Roques C."/>
            <person name="Iampietro C."/>
            <person name="Lluch J."/>
            <person name="Castinel A."/>
            <person name="Donnadieu C."/>
            <person name="Desvignes T."/>
            <person name="Floi Bucao C."/>
            <person name="Jouanno E."/>
            <person name="Wen M."/>
            <person name="Mejri S."/>
            <person name="Dirks R."/>
            <person name="Jansen H."/>
            <person name="Henkel C."/>
            <person name="Chen W.J."/>
            <person name="Zahm M."/>
            <person name="Cabau C."/>
            <person name="Klopp C."/>
            <person name="Thompson A.W."/>
            <person name="Robinson-Rechavi M."/>
            <person name="Braasch I."/>
            <person name="Lecointre G."/>
            <person name="Bobe J."/>
            <person name="Postlethwait J.H."/>
            <person name="Berthelot C."/>
            <person name="Roest Crollius H."/>
            <person name="Guiguen Y."/>
        </authorList>
    </citation>
    <scope>NUCLEOTIDE SEQUENCE</scope>
    <source>
        <strain evidence="3">WJC10195</strain>
    </source>
</reference>
<dbReference type="AlphaFoldDB" id="A0A9Q1GDS5"/>
<dbReference type="PANTHER" id="PTHR21734">
    <property type="entry name" value="INHIBITOR OF NUCLEAR FACTOR KAPPA-B KINASE-INTERACTING PROTEIN"/>
    <property type="match status" value="1"/>
</dbReference>
<protein>
    <recommendedName>
        <fullName evidence="5">Inhibitor of nuclear factor kappa-B kinase-interacting protein</fullName>
    </recommendedName>
</protein>
<evidence type="ECO:0000256" key="2">
    <source>
        <dbReference type="SAM" id="MobiDB-lite"/>
    </source>
</evidence>
<dbReference type="Proteomes" id="UP001152622">
    <property type="component" value="Chromosome 1"/>
</dbReference>
<organism evidence="3 4">
    <name type="scientific">Synaphobranchus kaupii</name>
    <name type="common">Kaup's arrowtooth eel</name>
    <dbReference type="NCBI Taxonomy" id="118154"/>
    <lineage>
        <taxon>Eukaryota</taxon>
        <taxon>Metazoa</taxon>
        <taxon>Chordata</taxon>
        <taxon>Craniata</taxon>
        <taxon>Vertebrata</taxon>
        <taxon>Euteleostomi</taxon>
        <taxon>Actinopterygii</taxon>
        <taxon>Neopterygii</taxon>
        <taxon>Teleostei</taxon>
        <taxon>Anguilliformes</taxon>
        <taxon>Synaphobranchidae</taxon>
        <taxon>Synaphobranchus</taxon>
    </lineage>
</organism>